<reference evidence="2 3" key="1">
    <citation type="journal article" date="2014" name="Nat. Commun.">
        <title>Molecular traces of alternative social organization in a termite genome.</title>
        <authorList>
            <person name="Terrapon N."/>
            <person name="Li C."/>
            <person name="Robertson H.M."/>
            <person name="Ji L."/>
            <person name="Meng X."/>
            <person name="Booth W."/>
            <person name="Chen Z."/>
            <person name="Childers C.P."/>
            <person name="Glastad K.M."/>
            <person name="Gokhale K."/>
            <person name="Gowin J."/>
            <person name="Gronenberg W."/>
            <person name="Hermansen R.A."/>
            <person name="Hu H."/>
            <person name="Hunt B.G."/>
            <person name="Huylmans A.K."/>
            <person name="Khalil S.M."/>
            <person name="Mitchell R.D."/>
            <person name="Munoz-Torres M.C."/>
            <person name="Mustard J.A."/>
            <person name="Pan H."/>
            <person name="Reese J.T."/>
            <person name="Scharf M.E."/>
            <person name="Sun F."/>
            <person name="Vogel H."/>
            <person name="Xiao J."/>
            <person name="Yang W."/>
            <person name="Yang Z."/>
            <person name="Yang Z."/>
            <person name="Zhou J."/>
            <person name="Zhu J."/>
            <person name="Brent C.S."/>
            <person name="Elsik C.G."/>
            <person name="Goodisman M.A."/>
            <person name="Liberles D.A."/>
            <person name="Roe R.M."/>
            <person name="Vargo E.L."/>
            <person name="Vilcinskas A."/>
            <person name="Wang J."/>
            <person name="Bornberg-Bauer E."/>
            <person name="Korb J."/>
            <person name="Zhang G."/>
            <person name="Liebig J."/>
        </authorList>
    </citation>
    <scope>NUCLEOTIDE SEQUENCE [LARGE SCALE GENOMIC DNA]</scope>
    <source>
        <tissue evidence="2">Whole organism</tissue>
    </source>
</reference>
<dbReference type="InParanoid" id="A0A067R6Z4"/>
<sequence>MHKFPTSFFNGFIWSFISIVTCNVTSQCPYHDHRQNSCQEEYHYKGIDDGEPMDLNIAHSEVNVPTTGPTDF</sequence>
<proteinExistence type="predicted"/>
<gene>
    <name evidence="2" type="ORF">L798_10982</name>
</gene>
<name>A0A067R6Z4_ZOONE</name>
<dbReference type="EMBL" id="KK852840">
    <property type="protein sequence ID" value="KDR15209.1"/>
    <property type="molecule type" value="Genomic_DNA"/>
</dbReference>
<evidence type="ECO:0000256" key="1">
    <source>
        <dbReference type="SAM" id="SignalP"/>
    </source>
</evidence>
<feature type="chain" id="PRO_5001644777" evidence="1">
    <location>
        <begin position="27"/>
        <end position="72"/>
    </location>
</feature>
<keyword evidence="1" id="KW-0732">Signal</keyword>
<evidence type="ECO:0000313" key="3">
    <source>
        <dbReference type="Proteomes" id="UP000027135"/>
    </source>
</evidence>
<protein>
    <submittedName>
        <fullName evidence="2">Uncharacterized protein</fullName>
    </submittedName>
</protein>
<keyword evidence="3" id="KW-1185">Reference proteome</keyword>
<feature type="signal peptide" evidence="1">
    <location>
        <begin position="1"/>
        <end position="26"/>
    </location>
</feature>
<accession>A0A067R6Z4</accession>
<evidence type="ECO:0000313" key="2">
    <source>
        <dbReference type="EMBL" id="KDR15209.1"/>
    </source>
</evidence>
<dbReference type="AlphaFoldDB" id="A0A067R6Z4"/>
<dbReference type="Proteomes" id="UP000027135">
    <property type="component" value="Unassembled WGS sequence"/>
</dbReference>
<organism evidence="2 3">
    <name type="scientific">Zootermopsis nevadensis</name>
    <name type="common">Dampwood termite</name>
    <dbReference type="NCBI Taxonomy" id="136037"/>
    <lineage>
        <taxon>Eukaryota</taxon>
        <taxon>Metazoa</taxon>
        <taxon>Ecdysozoa</taxon>
        <taxon>Arthropoda</taxon>
        <taxon>Hexapoda</taxon>
        <taxon>Insecta</taxon>
        <taxon>Pterygota</taxon>
        <taxon>Neoptera</taxon>
        <taxon>Polyneoptera</taxon>
        <taxon>Dictyoptera</taxon>
        <taxon>Blattodea</taxon>
        <taxon>Blattoidea</taxon>
        <taxon>Termitoidae</taxon>
        <taxon>Termopsidae</taxon>
        <taxon>Zootermopsis</taxon>
    </lineage>
</organism>